<dbReference type="Proteomes" id="UP001596548">
    <property type="component" value="Unassembled WGS sequence"/>
</dbReference>
<evidence type="ECO:0000313" key="1">
    <source>
        <dbReference type="EMBL" id="MFC7274851.1"/>
    </source>
</evidence>
<dbReference type="InterPro" id="IPR037883">
    <property type="entry name" value="Knr4/Smi1-like_sf"/>
</dbReference>
<comment type="caution">
    <text evidence="1">The sequence shown here is derived from an EMBL/GenBank/DDBJ whole genome shotgun (WGS) entry which is preliminary data.</text>
</comment>
<accession>A0ABW2HPZ7</accession>
<reference evidence="2" key="1">
    <citation type="journal article" date="2019" name="Int. J. Syst. Evol. Microbiol.">
        <title>The Global Catalogue of Microorganisms (GCM) 10K type strain sequencing project: providing services to taxonomists for standard genome sequencing and annotation.</title>
        <authorList>
            <consortium name="The Broad Institute Genomics Platform"/>
            <consortium name="The Broad Institute Genome Sequencing Center for Infectious Disease"/>
            <person name="Wu L."/>
            <person name="Ma J."/>
        </authorList>
    </citation>
    <scope>NUCLEOTIDE SEQUENCE [LARGE SCALE GENOMIC DNA]</scope>
    <source>
        <strain evidence="2">XZYJT-10</strain>
    </source>
</reference>
<dbReference type="RefSeq" id="WP_378967289.1">
    <property type="nucleotide sequence ID" value="NZ_JBHTBJ010000007.1"/>
</dbReference>
<proteinExistence type="predicted"/>
<protein>
    <recommendedName>
        <fullName evidence="3">Knr4/Smi1-like domain-containing protein</fullName>
    </recommendedName>
</protein>
<dbReference type="SUPFAM" id="SSF160631">
    <property type="entry name" value="SMI1/KNR4-like"/>
    <property type="match status" value="1"/>
</dbReference>
<evidence type="ECO:0000313" key="2">
    <source>
        <dbReference type="Proteomes" id="UP001596548"/>
    </source>
</evidence>
<organism evidence="1 2">
    <name type="scientific">Paractinoplanes rhizophilus</name>
    <dbReference type="NCBI Taxonomy" id="1416877"/>
    <lineage>
        <taxon>Bacteria</taxon>
        <taxon>Bacillati</taxon>
        <taxon>Actinomycetota</taxon>
        <taxon>Actinomycetes</taxon>
        <taxon>Micromonosporales</taxon>
        <taxon>Micromonosporaceae</taxon>
        <taxon>Paractinoplanes</taxon>
    </lineage>
</organism>
<gene>
    <name evidence="1" type="ORF">ACFQS1_12720</name>
</gene>
<sequence length="139" mass="15711">MEDAERTVGLHLPELLRRLYTEVANGGFGPDARGFACLTDGNRDPEGIVWPSAVRIYQRSHKSGVLPASWFELTPGGCTMYWYVSLTDPDNPVLLYDSDGWDDGQQPEDGVTHVTSSLRRWLWTWAEGGNIWDEVLRRS</sequence>
<keyword evidence="2" id="KW-1185">Reference proteome</keyword>
<evidence type="ECO:0008006" key="3">
    <source>
        <dbReference type="Google" id="ProtNLM"/>
    </source>
</evidence>
<dbReference type="EMBL" id="JBHTBJ010000007">
    <property type="protein sequence ID" value="MFC7274851.1"/>
    <property type="molecule type" value="Genomic_DNA"/>
</dbReference>
<name>A0ABW2HPZ7_9ACTN</name>